<organism evidence="1 2">
    <name type="scientific">Auriscalpium vulgare</name>
    <dbReference type="NCBI Taxonomy" id="40419"/>
    <lineage>
        <taxon>Eukaryota</taxon>
        <taxon>Fungi</taxon>
        <taxon>Dikarya</taxon>
        <taxon>Basidiomycota</taxon>
        <taxon>Agaricomycotina</taxon>
        <taxon>Agaricomycetes</taxon>
        <taxon>Russulales</taxon>
        <taxon>Auriscalpiaceae</taxon>
        <taxon>Auriscalpium</taxon>
    </lineage>
</organism>
<evidence type="ECO:0000313" key="2">
    <source>
        <dbReference type="Proteomes" id="UP000814033"/>
    </source>
</evidence>
<evidence type="ECO:0000313" key="1">
    <source>
        <dbReference type="EMBL" id="KAI0038400.1"/>
    </source>
</evidence>
<accession>A0ACB8R3S7</accession>
<sequence length="352" mass="38278">MANTTPFSSHTPGQESQALSQSQSLPAGNSPTTAMHLGASQPLQSQTAPAPSQYTASSNHYYVDTRYIYLLVEKKIFCVPLALLCSRVGAFAIIMDFPADDKREGSTPDYPLVVPGVTSSEFGVLADLLFGKGKIEELGDLPLVDRYVILLKLGRMWDIPSAFQYAFLRLGQPGHELPGWTPVYQLHCAIAYSIPSWIDGPFRMIVGWPYAVLTEADAVLLGASLIHRIASVKFRIQAHRLAFAYTPPRFASGVGCRTVQSCTDGWIYAWHSALALRINHPYHSMSSAAVMALLEGKGGCPGVCALCFGATMEAMRADEAFNLENFLVDQALQQLHSSIVIDEASPALDPLL</sequence>
<proteinExistence type="predicted"/>
<reference evidence="1" key="2">
    <citation type="journal article" date="2022" name="New Phytol.">
        <title>Evolutionary transition to the ectomycorrhizal habit in the genomes of a hyperdiverse lineage of mushroom-forming fungi.</title>
        <authorList>
            <person name="Looney B."/>
            <person name="Miyauchi S."/>
            <person name="Morin E."/>
            <person name="Drula E."/>
            <person name="Courty P.E."/>
            <person name="Kohler A."/>
            <person name="Kuo A."/>
            <person name="LaButti K."/>
            <person name="Pangilinan J."/>
            <person name="Lipzen A."/>
            <person name="Riley R."/>
            <person name="Andreopoulos W."/>
            <person name="He G."/>
            <person name="Johnson J."/>
            <person name="Nolan M."/>
            <person name="Tritt A."/>
            <person name="Barry K.W."/>
            <person name="Grigoriev I.V."/>
            <person name="Nagy L.G."/>
            <person name="Hibbett D."/>
            <person name="Henrissat B."/>
            <person name="Matheny P.B."/>
            <person name="Labbe J."/>
            <person name="Martin F.M."/>
        </authorList>
    </citation>
    <scope>NUCLEOTIDE SEQUENCE</scope>
    <source>
        <strain evidence="1">FP105234-sp</strain>
    </source>
</reference>
<reference evidence="1" key="1">
    <citation type="submission" date="2021-02" db="EMBL/GenBank/DDBJ databases">
        <authorList>
            <consortium name="DOE Joint Genome Institute"/>
            <person name="Ahrendt S."/>
            <person name="Looney B.P."/>
            <person name="Miyauchi S."/>
            <person name="Morin E."/>
            <person name="Drula E."/>
            <person name="Courty P.E."/>
            <person name="Chicoki N."/>
            <person name="Fauchery L."/>
            <person name="Kohler A."/>
            <person name="Kuo A."/>
            <person name="Labutti K."/>
            <person name="Pangilinan J."/>
            <person name="Lipzen A."/>
            <person name="Riley R."/>
            <person name="Andreopoulos W."/>
            <person name="He G."/>
            <person name="Johnson J."/>
            <person name="Barry K.W."/>
            <person name="Grigoriev I.V."/>
            <person name="Nagy L."/>
            <person name="Hibbett D."/>
            <person name="Henrissat B."/>
            <person name="Matheny P.B."/>
            <person name="Labbe J."/>
            <person name="Martin F."/>
        </authorList>
    </citation>
    <scope>NUCLEOTIDE SEQUENCE</scope>
    <source>
        <strain evidence="1">FP105234-sp</strain>
    </source>
</reference>
<comment type="caution">
    <text evidence="1">The sequence shown here is derived from an EMBL/GenBank/DDBJ whole genome shotgun (WGS) entry which is preliminary data.</text>
</comment>
<gene>
    <name evidence="1" type="ORF">FA95DRAFT_1600137</name>
</gene>
<protein>
    <submittedName>
        <fullName evidence="1">Uncharacterized protein</fullName>
    </submittedName>
</protein>
<keyword evidence="2" id="KW-1185">Reference proteome</keyword>
<name>A0ACB8R3S7_9AGAM</name>
<dbReference type="Proteomes" id="UP000814033">
    <property type="component" value="Unassembled WGS sequence"/>
</dbReference>
<dbReference type="EMBL" id="MU276510">
    <property type="protein sequence ID" value="KAI0038400.1"/>
    <property type="molecule type" value="Genomic_DNA"/>
</dbReference>